<keyword evidence="1" id="KW-1133">Transmembrane helix</keyword>
<feature type="transmembrane region" description="Helical" evidence="1">
    <location>
        <begin position="7"/>
        <end position="26"/>
    </location>
</feature>
<organism evidence="2 3">
    <name type="scientific">Fervidicella metallireducens AeB</name>
    <dbReference type="NCBI Taxonomy" id="1403537"/>
    <lineage>
        <taxon>Bacteria</taxon>
        <taxon>Bacillati</taxon>
        <taxon>Bacillota</taxon>
        <taxon>Clostridia</taxon>
        <taxon>Eubacteriales</taxon>
        <taxon>Clostridiaceae</taxon>
        <taxon>Fervidicella</taxon>
    </lineage>
</organism>
<sequence>MSCRTRNFGGASFCNLLVLLLIILQFTKKDHGNLGSVEGGCFHTNNQTIDNSTLFVIALYLLICGCGCGSTNLLCGR</sequence>
<dbReference type="AlphaFoldDB" id="A0A017RWF7"/>
<reference evidence="2 3" key="1">
    <citation type="journal article" date="2014" name="Genome Announc.">
        <title>Draft Genome Sequence of Fervidicella metallireducens Strain AeBT, an Iron-Reducing Thermoanaerobe from the Great Artesian Basin.</title>
        <authorList>
            <person name="Patel B.K."/>
        </authorList>
    </citation>
    <scope>NUCLEOTIDE SEQUENCE [LARGE SCALE GENOMIC DNA]</scope>
    <source>
        <strain evidence="2 3">AeB</strain>
    </source>
</reference>
<dbReference type="OrthoDB" id="1928511at2"/>
<dbReference type="Proteomes" id="UP000019681">
    <property type="component" value="Unassembled WGS sequence"/>
</dbReference>
<dbReference type="RefSeq" id="WP_035378711.1">
    <property type="nucleotide sequence ID" value="NZ_AZQP01000010.1"/>
</dbReference>
<proteinExistence type="predicted"/>
<keyword evidence="1" id="KW-0812">Transmembrane</keyword>
<keyword evidence="1" id="KW-0472">Membrane</keyword>
<evidence type="ECO:0000313" key="3">
    <source>
        <dbReference type="Proteomes" id="UP000019681"/>
    </source>
</evidence>
<evidence type="ECO:0000256" key="1">
    <source>
        <dbReference type="SAM" id="Phobius"/>
    </source>
</evidence>
<dbReference type="STRING" id="1403537.Q428_05010"/>
<comment type="caution">
    <text evidence="2">The sequence shown here is derived from an EMBL/GenBank/DDBJ whole genome shotgun (WGS) entry which is preliminary data.</text>
</comment>
<dbReference type="EMBL" id="AZQP01000010">
    <property type="protein sequence ID" value="EYE89002.1"/>
    <property type="molecule type" value="Genomic_DNA"/>
</dbReference>
<evidence type="ECO:0000313" key="2">
    <source>
        <dbReference type="EMBL" id="EYE89002.1"/>
    </source>
</evidence>
<keyword evidence="3" id="KW-1185">Reference proteome</keyword>
<gene>
    <name evidence="2" type="ORF">Q428_05010</name>
</gene>
<feature type="transmembrane region" description="Helical" evidence="1">
    <location>
        <begin position="54"/>
        <end position="75"/>
    </location>
</feature>
<protein>
    <submittedName>
        <fullName evidence="2">Uncharacterized protein</fullName>
    </submittedName>
</protein>
<accession>A0A017RWF7</accession>
<name>A0A017RWF7_9CLOT</name>